<keyword evidence="4 6" id="KW-0233">DNA recombination</keyword>
<evidence type="ECO:0000256" key="5">
    <source>
        <dbReference type="ARBA" id="ARBA00023204"/>
    </source>
</evidence>
<evidence type="ECO:0000256" key="4">
    <source>
        <dbReference type="ARBA" id="ARBA00023172"/>
    </source>
</evidence>
<protein>
    <recommendedName>
        <fullName evidence="6">Holliday junction branch migration complex subunit RuvA</fullName>
    </recommendedName>
</protein>
<comment type="caution">
    <text evidence="6">Lacks conserved residue(s) required for the propagation of feature annotation.</text>
</comment>
<dbReference type="SUPFAM" id="SSF47781">
    <property type="entry name" value="RuvA domain 2-like"/>
    <property type="match status" value="1"/>
</dbReference>
<dbReference type="Proteomes" id="UP000276443">
    <property type="component" value="Unassembled WGS sequence"/>
</dbReference>
<dbReference type="GO" id="GO:0000400">
    <property type="term" value="F:four-way junction DNA binding"/>
    <property type="evidence" value="ECO:0007669"/>
    <property type="project" value="UniProtKB-UniRule"/>
</dbReference>
<accession>A0A3N5BDF4</accession>
<comment type="subunit">
    <text evidence="6">Homotetramer. Forms an RuvA(8)-RuvB(12)-Holliday junction (HJ) complex. HJ DNA is sandwiched between 2 RuvA tetramers; dsDNA enters through RuvA and exits via RuvB. An RuvB hexamer assembles on each DNA strand where it exits the tetramer. Each RuvB hexamer is contacted by two RuvA subunits (via domain III) on 2 adjacent RuvB subunits; this complex drives branch migration. In the full resolvosome a probable DNA-RuvA(4)-RuvB(12)-RuvC(2) complex forms which resolves the HJ.</text>
</comment>
<dbReference type="GO" id="GO:0006310">
    <property type="term" value="P:DNA recombination"/>
    <property type="evidence" value="ECO:0007669"/>
    <property type="project" value="UniProtKB-UniRule"/>
</dbReference>
<dbReference type="SUPFAM" id="SSF46929">
    <property type="entry name" value="DNA helicase RuvA subunit, C-terminal domain"/>
    <property type="match status" value="1"/>
</dbReference>
<dbReference type="Gene3D" id="1.10.150.20">
    <property type="entry name" value="5' to 3' exonuclease, C-terminal subdomain"/>
    <property type="match status" value="1"/>
</dbReference>
<dbReference type="SUPFAM" id="SSF50249">
    <property type="entry name" value="Nucleic acid-binding proteins"/>
    <property type="match status" value="1"/>
</dbReference>
<dbReference type="InterPro" id="IPR011114">
    <property type="entry name" value="RuvA_C"/>
</dbReference>
<dbReference type="AlphaFoldDB" id="A0A3N5BDF4"/>
<dbReference type="Gene3D" id="1.10.8.10">
    <property type="entry name" value="DNA helicase RuvA subunit, C-terminal domain"/>
    <property type="match status" value="1"/>
</dbReference>
<dbReference type="Gene3D" id="2.40.50.140">
    <property type="entry name" value="Nucleic acid-binding proteins"/>
    <property type="match status" value="1"/>
</dbReference>
<name>A0A3N5BDF4_9BACI</name>
<dbReference type="CDD" id="cd14332">
    <property type="entry name" value="UBA_RuvA_C"/>
    <property type="match status" value="1"/>
</dbReference>
<dbReference type="OrthoDB" id="5293449at2"/>
<dbReference type="InterPro" id="IPR010994">
    <property type="entry name" value="RuvA_2-like"/>
</dbReference>
<gene>
    <name evidence="6" type="primary">ruvA</name>
    <name evidence="8" type="ORF">EDC24_0391</name>
</gene>
<dbReference type="Pfam" id="PF01330">
    <property type="entry name" value="RuvA_N"/>
    <property type="match status" value="1"/>
</dbReference>
<sequence>MYAYIKGEVTEIKDDFIILEVSGIGYEIYCPNPYRFQQQVGQMAQVFTYFYVREDMQMLYGFIEEEEKDLFRKLLNVSGIGPKNALSIVGQSSVYDFAKAIEQEDDQFLTKFPGVGKKTARQMILDLKGKVSEWMSHVSQPDDSMVNQASPADSGYYDEAVEALKALGYSAREIQGISNQLKTYEGQSTDDVVKKGLQLLMR</sequence>
<comment type="function">
    <text evidence="6">The RuvA-RuvB-RuvC complex processes Holliday junction (HJ) DNA during genetic recombination and DNA repair, while the RuvA-RuvB complex plays an important role in the rescue of blocked DNA replication forks via replication fork reversal (RFR). RuvA specifically binds to HJ cruciform DNA, conferring on it an open structure. The RuvB hexamer acts as an ATP-dependent pump, pulling dsDNA into and through the RuvAB complex. HJ branch migration allows RuvC to scan DNA until it finds its consensus sequence, where it cleaves and resolves the cruciform DNA.</text>
</comment>
<keyword evidence="1 6" id="KW-0963">Cytoplasm</keyword>
<dbReference type="GO" id="GO:0006281">
    <property type="term" value="P:DNA repair"/>
    <property type="evidence" value="ECO:0007669"/>
    <property type="project" value="UniProtKB-UniRule"/>
</dbReference>
<keyword evidence="8" id="KW-0347">Helicase</keyword>
<feature type="domain" description="Helix-hairpin-helix DNA-binding motif class 1" evidence="7">
    <location>
        <begin position="72"/>
        <end position="91"/>
    </location>
</feature>
<dbReference type="SMART" id="SM00278">
    <property type="entry name" value="HhH1"/>
    <property type="match status" value="2"/>
</dbReference>
<dbReference type="NCBIfam" id="TIGR00084">
    <property type="entry name" value="ruvA"/>
    <property type="match status" value="1"/>
</dbReference>
<keyword evidence="5 6" id="KW-0234">DNA repair</keyword>
<reference evidence="8 9" key="1">
    <citation type="submission" date="2018-11" db="EMBL/GenBank/DDBJ databases">
        <title>Genomic Encyclopedia of Type Strains, Phase IV (KMG-IV): sequencing the most valuable type-strain genomes for metagenomic binning, comparative biology and taxonomic classification.</title>
        <authorList>
            <person name="Goeker M."/>
        </authorList>
    </citation>
    <scope>NUCLEOTIDE SEQUENCE [LARGE SCALE GENOMIC DNA]</scope>
    <source>
        <strain evidence="8 9">DSM 18090</strain>
    </source>
</reference>
<keyword evidence="8" id="KW-0547">Nucleotide-binding</keyword>
<dbReference type="Pfam" id="PF14520">
    <property type="entry name" value="HHH_5"/>
    <property type="match status" value="1"/>
</dbReference>
<keyword evidence="9" id="KW-1185">Reference proteome</keyword>
<evidence type="ECO:0000256" key="3">
    <source>
        <dbReference type="ARBA" id="ARBA00023125"/>
    </source>
</evidence>
<evidence type="ECO:0000256" key="6">
    <source>
        <dbReference type="HAMAP-Rule" id="MF_00031"/>
    </source>
</evidence>
<dbReference type="GO" id="GO:0048476">
    <property type="term" value="C:Holliday junction resolvase complex"/>
    <property type="evidence" value="ECO:0007669"/>
    <property type="project" value="UniProtKB-UniRule"/>
</dbReference>
<dbReference type="EMBL" id="RKRF01000007">
    <property type="protein sequence ID" value="RPF55513.1"/>
    <property type="molecule type" value="Genomic_DNA"/>
</dbReference>
<dbReference type="InterPro" id="IPR003583">
    <property type="entry name" value="Hlx-hairpin-Hlx_DNA-bd_motif"/>
</dbReference>
<organism evidence="8 9">
    <name type="scientific">Aquisalibacillus elongatus</name>
    <dbReference type="NCBI Taxonomy" id="485577"/>
    <lineage>
        <taxon>Bacteria</taxon>
        <taxon>Bacillati</taxon>
        <taxon>Bacillota</taxon>
        <taxon>Bacilli</taxon>
        <taxon>Bacillales</taxon>
        <taxon>Bacillaceae</taxon>
        <taxon>Aquisalibacillus</taxon>
    </lineage>
</organism>
<comment type="subcellular location">
    <subcellularLocation>
        <location evidence="6">Cytoplasm</location>
    </subcellularLocation>
</comment>
<dbReference type="GO" id="GO:0009379">
    <property type="term" value="C:Holliday junction helicase complex"/>
    <property type="evidence" value="ECO:0007669"/>
    <property type="project" value="InterPro"/>
</dbReference>
<evidence type="ECO:0000256" key="2">
    <source>
        <dbReference type="ARBA" id="ARBA00022763"/>
    </source>
</evidence>
<feature type="domain" description="Helix-hairpin-helix DNA-binding motif class 1" evidence="7">
    <location>
        <begin position="107"/>
        <end position="126"/>
    </location>
</feature>
<keyword evidence="3 6" id="KW-0238">DNA-binding</keyword>
<feature type="region of interest" description="Domain III" evidence="6">
    <location>
        <begin position="154"/>
        <end position="202"/>
    </location>
</feature>
<proteinExistence type="inferred from homology"/>
<dbReference type="InterPro" id="IPR000085">
    <property type="entry name" value="RuvA"/>
</dbReference>
<dbReference type="HAMAP" id="MF_00031">
    <property type="entry name" value="DNA_HJ_migration_RuvA"/>
    <property type="match status" value="1"/>
</dbReference>
<dbReference type="RefSeq" id="WP_124219239.1">
    <property type="nucleotide sequence ID" value="NZ_RKRF01000007.1"/>
</dbReference>
<evidence type="ECO:0000313" key="8">
    <source>
        <dbReference type="EMBL" id="RPF55513.1"/>
    </source>
</evidence>
<evidence type="ECO:0000313" key="9">
    <source>
        <dbReference type="Proteomes" id="UP000276443"/>
    </source>
</evidence>
<comment type="caution">
    <text evidence="8">The sequence shown here is derived from an EMBL/GenBank/DDBJ whole genome shotgun (WGS) entry which is preliminary data.</text>
</comment>
<comment type="domain">
    <text evidence="6">Has three domains with a flexible linker between the domains II and III and assumes an 'L' shape. Domain III is highly mobile and contacts RuvB.</text>
</comment>
<keyword evidence="2 6" id="KW-0227">DNA damage</keyword>
<dbReference type="GO" id="GO:0009378">
    <property type="term" value="F:four-way junction helicase activity"/>
    <property type="evidence" value="ECO:0007669"/>
    <property type="project" value="InterPro"/>
</dbReference>
<keyword evidence="8" id="KW-0378">Hydrolase</keyword>
<dbReference type="GO" id="GO:0005737">
    <property type="term" value="C:cytoplasm"/>
    <property type="evidence" value="ECO:0007669"/>
    <property type="project" value="UniProtKB-SubCell"/>
</dbReference>
<comment type="similarity">
    <text evidence="6">Belongs to the RuvA family.</text>
</comment>
<keyword evidence="8" id="KW-0067">ATP-binding</keyword>
<evidence type="ECO:0000256" key="1">
    <source>
        <dbReference type="ARBA" id="ARBA00022490"/>
    </source>
</evidence>
<dbReference type="InterPro" id="IPR012340">
    <property type="entry name" value="NA-bd_OB-fold"/>
</dbReference>
<dbReference type="InterPro" id="IPR013849">
    <property type="entry name" value="DNA_helicase_Holl-junc_RuvA_I"/>
</dbReference>
<evidence type="ECO:0000259" key="7">
    <source>
        <dbReference type="SMART" id="SM00278"/>
    </source>
</evidence>
<dbReference type="Pfam" id="PF07499">
    <property type="entry name" value="RuvA_C"/>
    <property type="match status" value="1"/>
</dbReference>
<dbReference type="InterPro" id="IPR036267">
    <property type="entry name" value="RuvA_C_sf"/>
</dbReference>
<dbReference type="GO" id="GO:0005524">
    <property type="term" value="F:ATP binding"/>
    <property type="evidence" value="ECO:0007669"/>
    <property type="project" value="InterPro"/>
</dbReference>